<keyword evidence="1" id="KW-0472">Membrane</keyword>
<keyword evidence="1" id="KW-0812">Transmembrane</keyword>
<organism evidence="2">
    <name type="scientific">viral metagenome</name>
    <dbReference type="NCBI Taxonomy" id="1070528"/>
    <lineage>
        <taxon>unclassified sequences</taxon>
        <taxon>metagenomes</taxon>
        <taxon>organismal metagenomes</taxon>
    </lineage>
</organism>
<keyword evidence="1" id="KW-1133">Transmembrane helix</keyword>
<proteinExistence type="predicted"/>
<sequence>MEVYISQVLGSLYTKSGLQLECAKYRISNKNNSVDAAGFHRDLQTMNNDIVDPVPVYTVLSYLDSDSTMELIPGSHTKYRMSILEAIHSLNNSIQIQVKPGDILIFHASMIHRGVFYRRLANRRLIQCFDCTPNSEFSQKILHLPCMDRCSQTMRKVFSHIAAVRPLIKTLDFINYFNVATGYGSASNFMSRLNYEGIEFLSTESNTPRLKPKFDEPDILNKYIILQTNIRDQKASDVSYIYHHSMIIFYVFIVQYIALVLATLYLVSQVLKTV</sequence>
<evidence type="ECO:0000313" key="2">
    <source>
        <dbReference type="EMBL" id="QHU14523.1"/>
    </source>
</evidence>
<evidence type="ECO:0008006" key="3">
    <source>
        <dbReference type="Google" id="ProtNLM"/>
    </source>
</evidence>
<evidence type="ECO:0000256" key="1">
    <source>
        <dbReference type="SAM" id="Phobius"/>
    </source>
</evidence>
<protein>
    <recommendedName>
        <fullName evidence="3">Phytanoyl-CoA dioxygenase</fullName>
    </recommendedName>
</protein>
<reference evidence="2" key="1">
    <citation type="journal article" date="2020" name="Nature">
        <title>Giant virus diversity and host interactions through global metagenomics.</title>
        <authorList>
            <person name="Schulz F."/>
            <person name="Roux S."/>
            <person name="Paez-Espino D."/>
            <person name="Jungbluth S."/>
            <person name="Walsh D.A."/>
            <person name="Denef V.J."/>
            <person name="McMahon K.D."/>
            <person name="Konstantinidis K.T."/>
            <person name="Eloe-Fadrosh E.A."/>
            <person name="Kyrpides N.C."/>
            <person name="Woyke T."/>
        </authorList>
    </citation>
    <scope>NUCLEOTIDE SEQUENCE</scope>
    <source>
        <strain evidence="2">GVMAG-S-1102113-118</strain>
    </source>
</reference>
<dbReference type="EMBL" id="MN740841">
    <property type="protein sequence ID" value="QHU14523.1"/>
    <property type="molecule type" value="Genomic_DNA"/>
</dbReference>
<dbReference type="SUPFAM" id="SSF51197">
    <property type="entry name" value="Clavaminate synthase-like"/>
    <property type="match status" value="1"/>
</dbReference>
<name>A0A6C0KAV1_9ZZZZ</name>
<dbReference type="Gene3D" id="2.60.120.620">
    <property type="entry name" value="q2cbj1_9rhob like domain"/>
    <property type="match status" value="1"/>
</dbReference>
<accession>A0A6C0KAV1</accession>
<dbReference type="AlphaFoldDB" id="A0A6C0KAV1"/>
<feature type="transmembrane region" description="Helical" evidence="1">
    <location>
        <begin position="247"/>
        <end position="267"/>
    </location>
</feature>